<evidence type="ECO:0000259" key="1">
    <source>
        <dbReference type="Pfam" id="PF00535"/>
    </source>
</evidence>
<reference evidence="2 3" key="1">
    <citation type="submission" date="2018-10" db="EMBL/GenBank/DDBJ databases">
        <title>Tessaracoccus antarcticuss sp. nov., isolated from sediment.</title>
        <authorList>
            <person name="Zhou L.Y."/>
            <person name="Du Z.J."/>
        </authorList>
    </citation>
    <scope>NUCLEOTIDE SEQUENCE [LARGE SCALE GENOMIC DNA]</scope>
    <source>
        <strain evidence="2 3">JDX10</strain>
    </source>
</reference>
<dbReference type="CDD" id="cd00761">
    <property type="entry name" value="Glyco_tranf_GTA_type"/>
    <property type="match status" value="1"/>
</dbReference>
<proteinExistence type="predicted"/>
<evidence type="ECO:0000313" key="3">
    <source>
        <dbReference type="Proteomes" id="UP000275256"/>
    </source>
</evidence>
<dbReference type="PANTHER" id="PTHR22916:SF3">
    <property type="entry name" value="UDP-GLCNAC:BETAGAL BETA-1,3-N-ACETYLGLUCOSAMINYLTRANSFERASE-LIKE PROTEIN 1"/>
    <property type="match status" value="1"/>
</dbReference>
<dbReference type="Gene3D" id="3.90.550.10">
    <property type="entry name" value="Spore Coat Polysaccharide Biosynthesis Protein SpsA, Chain A"/>
    <property type="match status" value="1"/>
</dbReference>
<gene>
    <name evidence="2" type="ORF">EAX62_00750</name>
</gene>
<evidence type="ECO:0000313" key="2">
    <source>
        <dbReference type="EMBL" id="RMB61235.1"/>
    </source>
</evidence>
<keyword evidence="2" id="KW-0808">Transferase</keyword>
<dbReference type="EMBL" id="REFW01000001">
    <property type="protein sequence ID" value="RMB61235.1"/>
    <property type="molecule type" value="Genomic_DNA"/>
</dbReference>
<dbReference type="GO" id="GO:0016758">
    <property type="term" value="F:hexosyltransferase activity"/>
    <property type="evidence" value="ECO:0007669"/>
    <property type="project" value="UniProtKB-ARBA"/>
</dbReference>
<comment type="caution">
    <text evidence="2">The sequence shown here is derived from an EMBL/GenBank/DDBJ whole genome shotgun (WGS) entry which is preliminary data.</text>
</comment>
<dbReference type="RefSeq" id="WP_121899781.1">
    <property type="nucleotide sequence ID" value="NZ_REFW01000001.1"/>
</dbReference>
<feature type="domain" description="Glycosyltransferase 2-like" evidence="1">
    <location>
        <begin position="13"/>
        <end position="142"/>
    </location>
</feature>
<organism evidence="2 3">
    <name type="scientific">Tessaracoccus antarcticus</name>
    <dbReference type="NCBI Taxonomy" id="2479848"/>
    <lineage>
        <taxon>Bacteria</taxon>
        <taxon>Bacillati</taxon>
        <taxon>Actinomycetota</taxon>
        <taxon>Actinomycetes</taxon>
        <taxon>Propionibacteriales</taxon>
        <taxon>Propionibacteriaceae</taxon>
        <taxon>Tessaracoccus</taxon>
    </lineage>
</organism>
<dbReference type="OrthoDB" id="9811884at2"/>
<dbReference type="InterPro" id="IPR029044">
    <property type="entry name" value="Nucleotide-diphossugar_trans"/>
</dbReference>
<keyword evidence="3" id="KW-1185">Reference proteome</keyword>
<name>A0A3M0G8E1_9ACTN</name>
<dbReference type="PANTHER" id="PTHR22916">
    <property type="entry name" value="GLYCOSYLTRANSFERASE"/>
    <property type="match status" value="1"/>
</dbReference>
<protein>
    <submittedName>
        <fullName evidence="2">Glycosyltransferase</fullName>
    </submittedName>
</protein>
<dbReference type="Pfam" id="PF00535">
    <property type="entry name" value="Glycos_transf_2"/>
    <property type="match status" value="1"/>
</dbReference>
<accession>A0A3M0G8E1</accession>
<dbReference type="AlphaFoldDB" id="A0A3M0G8E1"/>
<dbReference type="InterPro" id="IPR001173">
    <property type="entry name" value="Glyco_trans_2-like"/>
</dbReference>
<dbReference type="SUPFAM" id="SSF53448">
    <property type="entry name" value="Nucleotide-diphospho-sugar transferases"/>
    <property type="match status" value="1"/>
</dbReference>
<sequence length="695" mass="76876">MPETDSPSQVVVSVVVPCFRSIDFLPACIATFTAQTLDPDLFETIFVFNGTDDGGMALAEELLSASGLHHQILKSSVGASPARNRGSQQARGSWIVFHDVDDTLSPQYLEALLASATSRTIVPVAGIVDIDEFGNEKPSEIHEQIQEHRGVVDARDLRRVLTLATLKLIPAEVVHRHPFNEQLDSGEDVALFADMADAEGLSFDTTPAHEGAMYRRLVRAGSVGRQGMTFDFKVRQRLDVIEVLEQQIERGGPLKDLIASFVISQASFISRYLDAHPEQQETVVAAIKERDLHNFPWYVLRLRSQRLIVSYNFAPFSDPSSVVALKRAVVSGKKWNVISADMSSVRSTDRTLARLARDAVAEHTMVDGPAVWSQWSGMEDFMERGWTALEELEVVHGRQREVHSRAMWPASHYLGALIKARRGAEVHWAAEFSDPLSTDVKGNFRPGVVTPSPLLAELEDALRAVGVEPPGTDSLFVWAETVAYGLADQIMFTNPHQMTAMLERVTDRTLRERILDRAVVSPQPTLPEAWYDLGRGPTTLTPGVFHIGYFGSFYPTRGMGDVFKALAELPAEKAARIKLHLFTASTPQLAEEIARNPRRSSIIVYNSLPYLDFLRATREFDLLFLNDAETRSVGKRVNPYLPSKLSDYLGSGSPIWAMAEPGSMLSRSPVHHITRLGDVPAAVALLNQLVPGGIR</sequence>
<dbReference type="Proteomes" id="UP000275256">
    <property type="component" value="Unassembled WGS sequence"/>
</dbReference>